<evidence type="ECO:0000259" key="1">
    <source>
        <dbReference type="Pfam" id="PF00109"/>
    </source>
</evidence>
<reference evidence="2 3" key="1">
    <citation type="journal article" date="2024" name="Ann. Entomol. Soc. Am.">
        <title>Genomic analyses of the southern and eastern yellowjacket wasps (Hymenoptera: Vespidae) reveal evolutionary signatures of social life.</title>
        <authorList>
            <person name="Catto M.A."/>
            <person name="Caine P.B."/>
            <person name="Orr S.E."/>
            <person name="Hunt B.G."/>
            <person name="Goodisman M.A.D."/>
        </authorList>
    </citation>
    <scope>NUCLEOTIDE SEQUENCE [LARGE SCALE GENOMIC DNA]</scope>
    <source>
        <strain evidence="2">232</strain>
        <tissue evidence="2">Head and thorax</tissue>
    </source>
</reference>
<dbReference type="InterPro" id="IPR016039">
    <property type="entry name" value="Thiolase-like"/>
</dbReference>
<accession>A0ABD2CUI0</accession>
<name>A0ABD2CUI0_VESMC</name>
<dbReference type="Proteomes" id="UP001607303">
    <property type="component" value="Unassembled WGS sequence"/>
</dbReference>
<evidence type="ECO:0000313" key="3">
    <source>
        <dbReference type="Proteomes" id="UP001607303"/>
    </source>
</evidence>
<proteinExistence type="predicted"/>
<comment type="caution">
    <text evidence="2">The sequence shown here is derived from an EMBL/GenBank/DDBJ whole genome shotgun (WGS) entry which is preliminary data.</text>
</comment>
<dbReference type="AlphaFoldDB" id="A0ABD2CUI0"/>
<organism evidence="2 3">
    <name type="scientific">Vespula maculifrons</name>
    <name type="common">Eastern yellow jacket</name>
    <name type="synonym">Wasp</name>
    <dbReference type="NCBI Taxonomy" id="7453"/>
    <lineage>
        <taxon>Eukaryota</taxon>
        <taxon>Metazoa</taxon>
        <taxon>Ecdysozoa</taxon>
        <taxon>Arthropoda</taxon>
        <taxon>Hexapoda</taxon>
        <taxon>Insecta</taxon>
        <taxon>Pterygota</taxon>
        <taxon>Neoptera</taxon>
        <taxon>Endopterygota</taxon>
        <taxon>Hymenoptera</taxon>
        <taxon>Apocrita</taxon>
        <taxon>Aculeata</taxon>
        <taxon>Vespoidea</taxon>
        <taxon>Vespidae</taxon>
        <taxon>Vespinae</taxon>
        <taxon>Vespula</taxon>
    </lineage>
</organism>
<dbReference type="SUPFAM" id="SSF53901">
    <property type="entry name" value="Thiolase-like"/>
    <property type="match status" value="1"/>
</dbReference>
<dbReference type="InterPro" id="IPR014030">
    <property type="entry name" value="Ketoacyl_synth_N"/>
</dbReference>
<evidence type="ECO:0000313" key="2">
    <source>
        <dbReference type="EMBL" id="KAL2748300.1"/>
    </source>
</evidence>
<gene>
    <name evidence="2" type="ORF">V1477_003585</name>
</gene>
<dbReference type="Pfam" id="PF00109">
    <property type="entry name" value="ketoacyl-synt"/>
    <property type="match status" value="1"/>
</dbReference>
<protein>
    <submittedName>
        <fullName evidence="2">Fatty acid synthase-like</fullName>
    </submittedName>
</protein>
<dbReference type="EMBL" id="JAYRBN010000032">
    <property type="protein sequence ID" value="KAL2748300.1"/>
    <property type="molecule type" value="Genomic_DNA"/>
</dbReference>
<feature type="domain" description="Beta-ketoacyl synthase-like N-terminal" evidence="1">
    <location>
        <begin position="84"/>
        <end position="131"/>
    </location>
</feature>
<keyword evidence="3" id="KW-1185">Reference proteome</keyword>
<sequence length="160" mass="18737">MLNERTYKATVHSSIIPEYIPEIFIECSICFSASEISVLHRELDVKQMTNVCFNVDKWLRYNEVYQSFNKALKYFIILMYLDHCVTSMQPIEHSYISIRSGLCDYTIVGGSNMCFHPVVFLPFTRYVLLPSCSSEDFFFSFDYRGNVNLKNRISLTEMLN</sequence>